<evidence type="ECO:0000259" key="2">
    <source>
        <dbReference type="Pfam" id="PF02517"/>
    </source>
</evidence>
<gene>
    <name evidence="3" type="ORF">CLV45_2596</name>
</gene>
<protein>
    <recommendedName>
        <fullName evidence="2">CAAX prenyl protease 2/Lysostaphin resistance protein A-like domain-containing protein</fullName>
    </recommendedName>
</protein>
<evidence type="ECO:0000256" key="1">
    <source>
        <dbReference type="SAM" id="Phobius"/>
    </source>
</evidence>
<keyword evidence="4" id="KW-1185">Reference proteome</keyword>
<feature type="transmembrane region" description="Helical" evidence="1">
    <location>
        <begin position="54"/>
        <end position="74"/>
    </location>
</feature>
<dbReference type="AlphaFoldDB" id="A0A2M9BT79"/>
<accession>A0A2M9BT79</accession>
<evidence type="ECO:0000313" key="3">
    <source>
        <dbReference type="EMBL" id="PJJ61158.1"/>
    </source>
</evidence>
<dbReference type="GO" id="GO:0080120">
    <property type="term" value="P:CAAX-box protein maturation"/>
    <property type="evidence" value="ECO:0007669"/>
    <property type="project" value="UniProtKB-ARBA"/>
</dbReference>
<keyword evidence="1" id="KW-0812">Transmembrane</keyword>
<sequence length="256" mass="28309">MMPPVPVPTIPHFKKFVGHRLRLDAKTGGWLLAVFSVIRFALVLQANVTRSYQVVALVFVAMILLPFLLLTRAGRRQIGLVWPARWWSVLLGGVVGVVSCAGLFYLASLCFGLTESNPLVYISRTYKVPTVLTADTRRLFFLIYAGTSMVFSPIGEELFYRGLVHECFRASLGNARATLLDSAAFAVVHLAHFGLVYSGSGWHFLLGPSLLWVAGLFISCLLFSLARAWSGSILGAMTAHALFNVTMSYFIFYHIL</sequence>
<dbReference type="Proteomes" id="UP000228535">
    <property type="component" value="Unassembled WGS sequence"/>
</dbReference>
<evidence type="ECO:0000313" key="4">
    <source>
        <dbReference type="Proteomes" id="UP000228535"/>
    </source>
</evidence>
<dbReference type="Pfam" id="PF02517">
    <property type="entry name" value="Rce1-like"/>
    <property type="match status" value="1"/>
</dbReference>
<keyword evidence="1" id="KW-1133">Transmembrane helix</keyword>
<comment type="caution">
    <text evidence="3">The sequence shown here is derived from an EMBL/GenBank/DDBJ whole genome shotgun (WGS) entry which is preliminary data.</text>
</comment>
<feature type="domain" description="CAAX prenyl protease 2/Lysostaphin resistance protein A-like" evidence="2">
    <location>
        <begin position="141"/>
        <end position="245"/>
    </location>
</feature>
<proteinExistence type="predicted"/>
<organism evidence="3 4">
    <name type="scientific">Hymenobacter chitinivorans DSM 11115</name>
    <dbReference type="NCBI Taxonomy" id="1121954"/>
    <lineage>
        <taxon>Bacteria</taxon>
        <taxon>Pseudomonadati</taxon>
        <taxon>Bacteroidota</taxon>
        <taxon>Cytophagia</taxon>
        <taxon>Cytophagales</taxon>
        <taxon>Hymenobacteraceae</taxon>
        <taxon>Hymenobacter</taxon>
    </lineage>
</organism>
<keyword evidence="1" id="KW-0472">Membrane</keyword>
<dbReference type="GO" id="GO:0004175">
    <property type="term" value="F:endopeptidase activity"/>
    <property type="evidence" value="ECO:0007669"/>
    <property type="project" value="UniProtKB-ARBA"/>
</dbReference>
<feature type="transmembrane region" description="Helical" evidence="1">
    <location>
        <begin position="86"/>
        <end position="107"/>
    </location>
</feature>
<feature type="transmembrane region" description="Helical" evidence="1">
    <location>
        <begin position="29"/>
        <end position="48"/>
    </location>
</feature>
<name>A0A2M9BT79_9BACT</name>
<reference evidence="3 4" key="1">
    <citation type="submission" date="2017-11" db="EMBL/GenBank/DDBJ databases">
        <title>Genomic Encyclopedia of Archaeal and Bacterial Type Strains, Phase II (KMG-II): From Individual Species to Whole Genera.</title>
        <authorList>
            <person name="Goeker M."/>
        </authorList>
    </citation>
    <scope>NUCLEOTIDE SEQUENCE [LARGE SCALE GENOMIC DNA]</scope>
    <source>
        <strain evidence="3 4">DSM 11115</strain>
    </source>
</reference>
<dbReference type="EMBL" id="PGFA01000001">
    <property type="protein sequence ID" value="PJJ61158.1"/>
    <property type="molecule type" value="Genomic_DNA"/>
</dbReference>
<feature type="transmembrane region" description="Helical" evidence="1">
    <location>
        <begin position="179"/>
        <end position="198"/>
    </location>
</feature>
<feature type="transmembrane region" description="Helical" evidence="1">
    <location>
        <begin position="233"/>
        <end position="255"/>
    </location>
</feature>
<dbReference type="InterPro" id="IPR003675">
    <property type="entry name" value="Rce1/LyrA-like_dom"/>
</dbReference>
<feature type="transmembrane region" description="Helical" evidence="1">
    <location>
        <begin position="204"/>
        <end position="226"/>
    </location>
</feature>
<feature type="transmembrane region" description="Helical" evidence="1">
    <location>
        <begin position="139"/>
        <end position="159"/>
    </location>
</feature>